<accession>A0A2W1NNQ1</accession>
<dbReference type="PANTHER" id="PTHR11496:SF102">
    <property type="entry name" value="ALCOHOL DEHYDROGENASE 4"/>
    <property type="match status" value="1"/>
</dbReference>
<organism evidence="6 7">
    <name type="scientific">Paenibacillus xerothermodurans</name>
    <dbReference type="NCBI Taxonomy" id="1977292"/>
    <lineage>
        <taxon>Bacteria</taxon>
        <taxon>Bacillati</taxon>
        <taxon>Bacillota</taxon>
        <taxon>Bacilli</taxon>
        <taxon>Bacillales</taxon>
        <taxon>Paenibacillaceae</taxon>
        <taxon>Paenibacillus</taxon>
    </lineage>
</organism>
<feature type="domain" description="Alcohol dehydrogenase iron-type/glycerol dehydrogenase GldA" evidence="4">
    <location>
        <begin position="15"/>
        <end position="182"/>
    </location>
</feature>
<sequence>MMNLALDAFEFGLHTHIYYGVNKLNELPSIIRKYGYNKVFICSDKGIVQSGGLQRLEALLSEAGVAFYSCTEVEPDPTIEMVQRAKNLYVEHRCDALIGMGGGSSIDTAKGVSVAAANPGDLSQYEGKDKIPNKGPDVITIPTTAGTGSEVTHATVLKDSKRHYKMGILSAHLHARAAVLDPQLLTTVPRGVAAVTGMDALSHAIESYTSNQAQPITEAFGLYAIRLIGRHLRPFAARRADLTAACHMMLASTMAGAAFIWGRIAAVHAISHPLGGRLGVAHGLANSLLLPVVMRYNVGTNYEKFRDIAVALGENVEGLSLRAAAERSITAVELLIRDLEIPTTLSALDLKPSDEELNVIAQEAMDSGMTSANPKDCTVKDLRAMLEQIR</sequence>
<dbReference type="PANTHER" id="PTHR11496">
    <property type="entry name" value="ALCOHOL DEHYDROGENASE"/>
    <property type="match status" value="1"/>
</dbReference>
<dbReference type="PROSITE" id="PS00913">
    <property type="entry name" value="ADH_IRON_1"/>
    <property type="match status" value="1"/>
</dbReference>
<dbReference type="InterPro" id="IPR039697">
    <property type="entry name" value="Alcohol_dehydrogenase_Fe"/>
</dbReference>
<dbReference type="FunFam" id="3.40.50.1970:FF:000003">
    <property type="entry name" value="Alcohol dehydrogenase, iron-containing"/>
    <property type="match status" value="1"/>
</dbReference>
<evidence type="ECO:0000313" key="7">
    <source>
        <dbReference type="Proteomes" id="UP000214746"/>
    </source>
</evidence>
<evidence type="ECO:0000256" key="3">
    <source>
        <dbReference type="ARBA" id="ARBA00023027"/>
    </source>
</evidence>
<dbReference type="InterPro" id="IPR018211">
    <property type="entry name" value="ADH_Fe_CS"/>
</dbReference>
<dbReference type="Pfam" id="PF00465">
    <property type="entry name" value="Fe-ADH"/>
    <property type="match status" value="1"/>
</dbReference>
<dbReference type="AlphaFoldDB" id="A0A2W1NNQ1"/>
<keyword evidence="3" id="KW-0520">NAD</keyword>
<dbReference type="FunFam" id="1.20.1090.10:FF:000001">
    <property type="entry name" value="Aldehyde-alcohol dehydrogenase"/>
    <property type="match status" value="1"/>
</dbReference>
<evidence type="ECO:0000259" key="4">
    <source>
        <dbReference type="Pfam" id="PF00465"/>
    </source>
</evidence>
<reference evidence="6" key="1">
    <citation type="submission" date="2018-06" db="EMBL/GenBank/DDBJ databases">
        <title>Paenibacillus xerothermodurans sp. nov. an extremely dry heat resistant spore forming bacterium isolated from the soil of Cape Canaveral, Florida.</title>
        <authorList>
            <person name="Seuylemezian A."/>
            <person name="Kaur N."/>
            <person name="Patil P."/>
            <person name="Patil P."/>
            <person name="Mayilraj S."/>
            <person name="Vaishampayan P."/>
        </authorList>
    </citation>
    <scope>NUCLEOTIDE SEQUENCE [LARGE SCALE GENOMIC DNA]</scope>
    <source>
        <strain evidence="6">ATCC 27380</strain>
    </source>
</reference>
<evidence type="ECO:0000259" key="5">
    <source>
        <dbReference type="Pfam" id="PF25137"/>
    </source>
</evidence>
<name>A0A2W1NNQ1_PAEXE</name>
<dbReference type="InterPro" id="IPR001670">
    <property type="entry name" value="ADH_Fe/GldA"/>
</dbReference>
<dbReference type="Proteomes" id="UP000214746">
    <property type="component" value="Unassembled WGS sequence"/>
</dbReference>
<keyword evidence="7" id="KW-1185">Reference proteome</keyword>
<dbReference type="Gene3D" id="1.20.1090.10">
    <property type="entry name" value="Dehydroquinate synthase-like - alpha domain"/>
    <property type="match status" value="1"/>
</dbReference>
<gene>
    <name evidence="6" type="ORF">CBW46_010485</name>
</gene>
<dbReference type="SUPFAM" id="SSF56796">
    <property type="entry name" value="Dehydroquinate synthase-like"/>
    <property type="match status" value="1"/>
</dbReference>
<feature type="domain" description="Fe-containing alcohol dehydrogenase-like C-terminal" evidence="5">
    <location>
        <begin position="194"/>
        <end position="388"/>
    </location>
</feature>
<proteinExistence type="inferred from homology"/>
<protein>
    <submittedName>
        <fullName evidence="6">Iron-containing alcohol dehydrogenase</fullName>
    </submittedName>
</protein>
<keyword evidence="2" id="KW-0560">Oxidoreductase</keyword>
<dbReference type="EMBL" id="NHRJ02000004">
    <property type="protein sequence ID" value="PZE21095.1"/>
    <property type="molecule type" value="Genomic_DNA"/>
</dbReference>
<dbReference type="GO" id="GO:0046872">
    <property type="term" value="F:metal ion binding"/>
    <property type="evidence" value="ECO:0007669"/>
    <property type="project" value="InterPro"/>
</dbReference>
<comment type="caution">
    <text evidence="6">The sequence shown here is derived from an EMBL/GenBank/DDBJ whole genome shotgun (WGS) entry which is preliminary data.</text>
</comment>
<evidence type="ECO:0000256" key="1">
    <source>
        <dbReference type="ARBA" id="ARBA00007358"/>
    </source>
</evidence>
<dbReference type="CDD" id="cd08551">
    <property type="entry name" value="Fe-ADH"/>
    <property type="match status" value="1"/>
</dbReference>
<dbReference type="GO" id="GO:0004022">
    <property type="term" value="F:alcohol dehydrogenase (NAD+) activity"/>
    <property type="evidence" value="ECO:0007669"/>
    <property type="project" value="UniProtKB-ARBA"/>
</dbReference>
<comment type="similarity">
    <text evidence="1">Belongs to the iron-containing alcohol dehydrogenase family.</text>
</comment>
<evidence type="ECO:0000313" key="6">
    <source>
        <dbReference type="EMBL" id="PZE21095.1"/>
    </source>
</evidence>
<dbReference type="InterPro" id="IPR056798">
    <property type="entry name" value="ADH_Fe_C"/>
</dbReference>
<dbReference type="Gene3D" id="3.40.50.1970">
    <property type="match status" value="1"/>
</dbReference>
<dbReference type="Pfam" id="PF25137">
    <property type="entry name" value="ADH_Fe_C"/>
    <property type="match status" value="1"/>
</dbReference>
<evidence type="ECO:0000256" key="2">
    <source>
        <dbReference type="ARBA" id="ARBA00023002"/>
    </source>
</evidence>